<dbReference type="AlphaFoldDB" id="A0A4U6RHU1"/>
<organism evidence="1 2">
    <name type="scientific">Bradyrhizobium elkanii</name>
    <dbReference type="NCBI Taxonomy" id="29448"/>
    <lineage>
        <taxon>Bacteria</taxon>
        <taxon>Pseudomonadati</taxon>
        <taxon>Pseudomonadota</taxon>
        <taxon>Alphaproteobacteria</taxon>
        <taxon>Hyphomicrobiales</taxon>
        <taxon>Nitrobacteraceae</taxon>
        <taxon>Bradyrhizobium</taxon>
    </lineage>
</organism>
<evidence type="ECO:0000313" key="1">
    <source>
        <dbReference type="EMBL" id="TKV73541.1"/>
    </source>
</evidence>
<name>A0A4U6RHU1_BRAEL</name>
<sequence length="302" mass="31116">MNIKILPDPAAAAQGTDPVWLDRRCNRTSSLVTATVAVALLSGCASAPMTKGGSLASYDKLTPSDGLLAKSLVHVNKDDVLAAKTVRIVPTTFAHAASPMLSQEQRRLVANAIDRSLCVGLSDRLEVVAADQPADLTAHALVTHAAPTDEVAAGASRVLGFLPTALSANVPVPVPRLPIGLGSLTVEAEARDPASRQQAAMVWARGANSFTNSPRVSSAADAYDLASSFSDDFSKLVVTGATPFGKPPELPSFDKIGATLGGKPKYAACEAYGRNPGLIGMAAGKLGLPPEWSDKVPATAGQ</sequence>
<reference evidence="1 2" key="1">
    <citation type="submission" date="2019-05" db="EMBL/GenBank/DDBJ databases">
        <title>Draft Genome of Bradyrhizobium elkanii strain SEMIA 938, Used in Commercial Inoculants for Lupinus spp. in Brazil.</title>
        <authorList>
            <person name="Hungria M."/>
            <person name="Delamuta J.R.M."/>
            <person name="Ribeiro R.A."/>
            <person name="Nogueira M.A."/>
        </authorList>
    </citation>
    <scope>NUCLEOTIDE SEQUENCE [LARGE SCALE GENOMIC DNA]</scope>
    <source>
        <strain evidence="1 2">Semia 938</strain>
    </source>
</reference>
<dbReference type="RefSeq" id="WP_137483463.1">
    <property type="nucleotide sequence ID" value="NZ_SZZP01000035.1"/>
</dbReference>
<gene>
    <name evidence="1" type="ORF">FDV58_36995</name>
</gene>
<accession>A0A4U6RHU1</accession>
<dbReference type="Proteomes" id="UP000305095">
    <property type="component" value="Unassembled WGS sequence"/>
</dbReference>
<evidence type="ECO:0000313" key="2">
    <source>
        <dbReference type="Proteomes" id="UP000305095"/>
    </source>
</evidence>
<protein>
    <submittedName>
        <fullName evidence="1">DUF3313 domain-containing protein</fullName>
    </submittedName>
</protein>
<dbReference type="InterPro" id="IPR021747">
    <property type="entry name" value="DUF3313"/>
</dbReference>
<dbReference type="Pfam" id="PF11769">
    <property type="entry name" value="DUF3313"/>
    <property type="match status" value="1"/>
</dbReference>
<comment type="caution">
    <text evidence="1">The sequence shown here is derived from an EMBL/GenBank/DDBJ whole genome shotgun (WGS) entry which is preliminary data.</text>
</comment>
<dbReference type="EMBL" id="SZZP01000035">
    <property type="protein sequence ID" value="TKV73541.1"/>
    <property type="molecule type" value="Genomic_DNA"/>
</dbReference>
<proteinExistence type="predicted"/>